<protein>
    <submittedName>
        <fullName evidence="2">Cyclic nucleotide-binding domain-containing protein</fullName>
    </submittedName>
</protein>
<dbReference type="SMART" id="SM00100">
    <property type="entry name" value="cNMP"/>
    <property type="match status" value="1"/>
</dbReference>
<evidence type="ECO:0000259" key="1">
    <source>
        <dbReference type="PROSITE" id="PS50042"/>
    </source>
</evidence>
<sequence>MKSSQPIGAKSLVQHLAQVIAKNHAYDALDLPFTPAEWAVFGDYLQPFALARDQVLIEQGATDRTVYFIESGTLSVHCVDEEGRMNLAMIGAGSVVGEWAFFSRMARKSDAVAAGPCKLWRLSLIRFMDLANRQPALALRIALALGTVMAKRVANKPKRVAAT</sequence>
<dbReference type="PROSITE" id="PS50042">
    <property type="entry name" value="CNMP_BINDING_3"/>
    <property type="match status" value="1"/>
</dbReference>
<dbReference type="InterPro" id="IPR000595">
    <property type="entry name" value="cNMP-bd_dom"/>
</dbReference>
<dbReference type="CDD" id="cd00038">
    <property type="entry name" value="CAP_ED"/>
    <property type="match status" value="1"/>
</dbReference>
<dbReference type="EMBL" id="CP035503">
    <property type="protein sequence ID" value="QDL39620.1"/>
    <property type="molecule type" value="Genomic_DNA"/>
</dbReference>
<evidence type="ECO:0000313" key="2">
    <source>
        <dbReference type="EMBL" id="QDL39620.1"/>
    </source>
</evidence>
<dbReference type="AlphaFoldDB" id="A0A515DGT7"/>
<dbReference type="PANTHER" id="PTHR24567">
    <property type="entry name" value="CRP FAMILY TRANSCRIPTIONAL REGULATORY PROTEIN"/>
    <property type="match status" value="1"/>
</dbReference>
<dbReference type="Pfam" id="PF00027">
    <property type="entry name" value="cNMP_binding"/>
    <property type="match status" value="1"/>
</dbReference>
<dbReference type="Proteomes" id="UP000316798">
    <property type="component" value="Chromosome"/>
</dbReference>
<feature type="domain" description="Cyclic nucleotide-binding" evidence="1">
    <location>
        <begin position="43"/>
        <end position="130"/>
    </location>
</feature>
<evidence type="ECO:0000313" key="3">
    <source>
        <dbReference type="Proteomes" id="UP000316798"/>
    </source>
</evidence>
<organism evidence="2 3">
    <name type="scientific">Rhodoferax sediminis</name>
    <dbReference type="NCBI Taxonomy" id="2509614"/>
    <lineage>
        <taxon>Bacteria</taxon>
        <taxon>Pseudomonadati</taxon>
        <taxon>Pseudomonadota</taxon>
        <taxon>Betaproteobacteria</taxon>
        <taxon>Burkholderiales</taxon>
        <taxon>Comamonadaceae</taxon>
        <taxon>Rhodoferax</taxon>
    </lineage>
</organism>
<proteinExistence type="predicted"/>
<reference evidence="2 3" key="1">
    <citation type="submission" date="2019-01" db="EMBL/GenBank/DDBJ databases">
        <title>Genomic insights into a novel species Rhodoferax sp.</title>
        <authorList>
            <person name="Jin L."/>
        </authorList>
    </citation>
    <scope>NUCLEOTIDE SEQUENCE [LARGE SCALE GENOMIC DNA]</scope>
    <source>
        <strain evidence="2 3">CHu59-6-5</strain>
    </source>
</reference>
<dbReference type="InterPro" id="IPR014710">
    <property type="entry name" value="RmlC-like_jellyroll"/>
</dbReference>
<dbReference type="OrthoDB" id="8900094at2"/>
<accession>A0A515DGT7</accession>
<dbReference type="PANTHER" id="PTHR24567:SF74">
    <property type="entry name" value="HTH-TYPE TRANSCRIPTIONAL REGULATOR ARCR"/>
    <property type="match status" value="1"/>
</dbReference>
<dbReference type="GO" id="GO:0005829">
    <property type="term" value="C:cytosol"/>
    <property type="evidence" value="ECO:0007669"/>
    <property type="project" value="TreeGrafter"/>
</dbReference>
<dbReference type="Gene3D" id="2.60.120.10">
    <property type="entry name" value="Jelly Rolls"/>
    <property type="match status" value="1"/>
</dbReference>
<name>A0A515DGT7_9BURK</name>
<dbReference type="KEGG" id="rhf:EUB48_04045"/>
<keyword evidence="3" id="KW-1185">Reference proteome</keyword>
<dbReference type="InterPro" id="IPR050397">
    <property type="entry name" value="Env_Response_Regulators"/>
</dbReference>
<dbReference type="InterPro" id="IPR018490">
    <property type="entry name" value="cNMP-bd_dom_sf"/>
</dbReference>
<dbReference type="SUPFAM" id="SSF51206">
    <property type="entry name" value="cAMP-binding domain-like"/>
    <property type="match status" value="1"/>
</dbReference>
<gene>
    <name evidence="2" type="ORF">EUB48_04045</name>
</gene>
<dbReference type="GO" id="GO:0003700">
    <property type="term" value="F:DNA-binding transcription factor activity"/>
    <property type="evidence" value="ECO:0007669"/>
    <property type="project" value="TreeGrafter"/>
</dbReference>